<keyword evidence="2" id="KW-1133">Transmembrane helix</keyword>
<keyword evidence="2" id="KW-0472">Membrane</keyword>
<sequence>MASPQVDISQLTPAQEVALQQYTAVTNQDVASAIPLLQRSQWNVQIAIAKFFDGEGPDPVADALAAQASIPRASRAENLHESLLHGSQRSPNGTRQSNQLDPAPRIVPQPEDQQIARRPPFLLALLFTPFSILYKIFSSSFSLFTYLFPFLPRLLGPAATGASSITSRRPLKPRDSAARLKRELEEEYGPAMSSLPLYEGSYASALDLAKRDLKFLLVLLISPEHDDTAPF</sequence>
<keyword evidence="4" id="KW-1185">Reference proteome</keyword>
<evidence type="ECO:0008006" key="5">
    <source>
        <dbReference type="Google" id="ProtNLM"/>
    </source>
</evidence>
<dbReference type="PANTHER" id="PTHR23322:SF1">
    <property type="entry name" value="FAS-ASSOCIATED FACTOR 2"/>
    <property type="match status" value="1"/>
</dbReference>
<feature type="non-terminal residue" evidence="3">
    <location>
        <position position="1"/>
    </location>
</feature>
<dbReference type="STRING" id="5539.A0A3E2GSQ4"/>
<dbReference type="Pfam" id="PF14555">
    <property type="entry name" value="UBA_4"/>
    <property type="match status" value="1"/>
</dbReference>
<evidence type="ECO:0000256" key="1">
    <source>
        <dbReference type="SAM" id="MobiDB-lite"/>
    </source>
</evidence>
<dbReference type="PANTHER" id="PTHR23322">
    <property type="entry name" value="FAS-ASSOCIATED PROTEIN"/>
    <property type="match status" value="1"/>
</dbReference>
<dbReference type="InterPro" id="IPR009060">
    <property type="entry name" value="UBA-like_sf"/>
</dbReference>
<dbReference type="Gene3D" id="1.10.8.10">
    <property type="entry name" value="DNA helicase RuvA subunit, C-terminal domain"/>
    <property type="match status" value="1"/>
</dbReference>
<feature type="compositionally biased region" description="Polar residues" evidence="1">
    <location>
        <begin position="85"/>
        <end position="100"/>
    </location>
</feature>
<dbReference type="GO" id="GO:0005783">
    <property type="term" value="C:endoplasmic reticulum"/>
    <property type="evidence" value="ECO:0007669"/>
    <property type="project" value="TreeGrafter"/>
</dbReference>
<organism evidence="3 4">
    <name type="scientific">Scytalidium lignicola</name>
    <name type="common">Hyphomycete</name>
    <dbReference type="NCBI Taxonomy" id="5539"/>
    <lineage>
        <taxon>Eukaryota</taxon>
        <taxon>Fungi</taxon>
        <taxon>Dikarya</taxon>
        <taxon>Ascomycota</taxon>
        <taxon>Pezizomycotina</taxon>
        <taxon>Leotiomycetes</taxon>
        <taxon>Leotiomycetes incertae sedis</taxon>
        <taxon>Scytalidium</taxon>
    </lineage>
</organism>
<dbReference type="EMBL" id="NCSJ02000489">
    <property type="protein sequence ID" value="RFU24195.1"/>
    <property type="molecule type" value="Genomic_DNA"/>
</dbReference>
<keyword evidence="2" id="KW-0812">Transmembrane</keyword>
<feature type="transmembrane region" description="Helical" evidence="2">
    <location>
        <begin position="121"/>
        <end position="137"/>
    </location>
</feature>
<gene>
    <name evidence="3" type="ORF">B7463_g12137</name>
</gene>
<dbReference type="GO" id="GO:0036503">
    <property type="term" value="P:ERAD pathway"/>
    <property type="evidence" value="ECO:0007669"/>
    <property type="project" value="TreeGrafter"/>
</dbReference>
<feature type="non-terminal residue" evidence="3">
    <location>
        <position position="231"/>
    </location>
</feature>
<dbReference type="InterPro" id="IPR050730">
    <property type="entry name" value="UBX_domain-protein"/>
</dbReference>
<accession>A0A3E2GSQ4</accession>
<dbReference type="Gene3D" id="3.40.30.10">
    <property type="entry name" value="Glutaredoxin"/>
    <property type="match status" value="1"/>
</dbReference>
<proteinExistence type="predicted"/>
<evidence type="ECO:0000256" key="2">
    <source>
        <dbReference type="SAM" id="Phobius"/>
    </source>
</evidence>
<protein>
    <recommendedName>
        <fullName evidence="5">UBX domain-containing protein</fullName>
    </recommendedName>
</protein>
<dbReference type="CDD" id="cd14273">
    <property type="entry name" value="UBA_TAP-C_like"/>
    <property type="match status" value="1"/>
</dbReference>
<feature type="region of interest" description="Disordered" evidence="1">
    <location>
        <begin position="83"/>
        <end position="106"/>
    </location>
</feature>
<dbReference type="AlphaFoldDB" id="A0A3E2GSQ4"/>
<dbReference type="OrthoDB" id="1026733at2759"/>
<reference evidence="3 4" key="1">
    <citation type="submission" date="2018-05" db="EMBL/GenBank/DDBJ databases">
        <title>Draft genome sequence of Scytalidium lignicola DSM 105466, a ubiquitous saprotrophic fungus.</title>
        <authorList>
            <person name="Buettner E."/>
            <person name="Gebauer A.M."/>
            <person name="Hofrichter M."/>
            <person name="Liers C."/>
            <person name="Kellner H."/>
        </authorList>
    </citation>
    <scope>NUCLEOTIDE SEQUENCE [LARGE SCALE GENOMIC DNA]</scope>
    <source>
        <strain evidence="3 4">DSM 105466</strain>
    </source>
</reference>
<comment type="caution">
    <text evidence="3">The sequence shown here is derived from an EMBL/GenBank/DDBJ whole genome shotgun (WGS) entry which is preliminary data.</text>
</comment>
<evidence type="ECO:0000313" key="4">
    <source>
        <dbReference type="Proteomes" id="UP000258309"/>
    </source>
</evidence>
<dbReference type="Proteomes" id="UP000258309">
    <property type="component" value="Unassembled WGS sequence"/>
</dbReference>
<dbReference type="GO" id="GO:0043130">
    <property type="term" value="F:ubiquitin binding"/>
    <property type="evidence" value="ECO:0007669"/>
    <property type="project" value="TreeGrafter"/>
</dbReference>
<name>A0A3E2GSQ4_SCYLI</name>
<dbReference type="SUPFAM" id="SSF46934">
    <property type="entry name" value="UBA-like"/>
    <property type="match status" value="1"/>
</dbReference>
<evidence type="ECO:0000313" key="3">
    <source>
        <dbReference type="EMBL" id="RFU24195.1"/>
    </source>
</evidence>